<dbReference type="Proteomes" id="UP000218288">
    <property type="component" value="Chromosome"/>
</dbReference>
<evidence type="ECO:0000313" key="1">
    <source>
        <dbReference type="EMBL" id="BAU91803.1"/>
    </source>
</evidence>
<evidence type="ECO:0000313" key="2">
    <source>
        <dbReference type="Proteomes" id="UP000218288"/>
    </source>
</evidence>
<name>A0A160PHG4_9HYPH</name>
<reference evidence="1 2" key="1">
    <citation type="journal article" date="2016" name="Genome Announc.">
        <title>Complete Genome Sequence of Methylobacterium populi P-1M, Isolated from Pink-Pigmented Household Biofilm.</title>
        <authorList>
            <person name="Morohoshi T."/>
            <person name="Ikeda T."/>
        </authorList>
    </citation>
    <scope>NUCLEOTIDE SEQUENCE [LARGE SCALE GENOMIC DNA]</scope>
    <source>
        <strain evidence="1 2">P-1M</strain>
    </source>
</reference>
<dbReference type="EMBL" id="AP014809">
    <property type="protein sequence ID" value="BAU91803.1"/>
    <property type="molecule type" value="Genomic_DNA"/>
</dbReference>
<accession>A0A160PHG4</accession>
<proteinExistence type="predicted"/>
<gene>
    <name evidence="1" type="ORF">MPPM_3198</name>
</gene>
<sequence>MKEASGVPAQKKPLVPGIAQAKAALEAAARLVSTLAPQPVLQPIPVRVKSARRR</sequence>
<organism evidence="1 2">
    <name type="scientific">Methylorubrum populi</name>
    <dbReference type="NCBI Taxonomy" id="223967"/>
    <lineage>
        <taxon>Bacteria</taxon>
        <taxon>Pseudomonadati</taxon>
        <taxon>Pseudomonadota</taxon>
        <taxon>Alphaproteobacteria</taxon>
        <taxon>Hyphomicrobiales</taxon>
        <taxon>Methylobacteriaceae</taxon>
        <taxon>Methylorubrum</taxon>
    </lineage>
</organism>
<dbReference type="AlphaFoldDB" id="A0A160PHG4"/>
<protein>
    <submittedName>
        <fullName evidence="1">Uncharacterized protein</fullName>
    </submittedName>
</protein>